<organism evidence="6 7">
    <name type="scientific">Acer yangbiense</name>
    <dbReference type="NCBI Taxonomy" id="1000413"/>
    <lineage>
        <taxon>Eukaryota</taxon>
        <taxon>Viridiplantae</taxon>
        <taxon>Streptophyta</taxon>
        <taxon>Embryophyta</taxon>
        <taxon>Tracheophyta</taxon>
        <taxon>Spermatophyta</taxon>
        <taxon>Magnoliopsida</taxon>
        <taxon>eudicotyledons</taxon>
        <taxon>Gunneridae</taxon>
        <taxon>Pentapetalae</taxon>
        <taxon>rosids</taxon>
        <taxon>malvids</taxon>
        <taxon>Sapindales</taxon>
        <taxon>Sapindaceae</taxon>
        <taxon>Hippocastanoideae</taxon>
        <taxon>Acereae</taxon>
        <taxon>Acer</taxon>
    </lineage>
</organism>
<evidence type="ECO:0000256" key="1">
    <source>
        <dbReference type="ARBA" id="ARBA00009995"/>
    </source>
</evidence>
<dbReference type="OrthoDB" id="5835829at2759"/>
<comment type="similarity">
    <text evidence="1 4">Belongs to the UDP-glycosyltransferase family.</text>
</comment>
<name>A0A5C7I8Q4_9ROSI</name>
<keyword evidence="3 4" id="KW-0808">Transferase</keyword>
<dbReference type="GO" id="GO:0080044">
    <property type="term" value="F:quercetin 7-O-glucosyltransferase activity"/>
    <property type="evidence" value="ECO:0007669"/>
    <property type="project" value="TreeGrafter"/>
</dbReference>
<evidence type="ECO:0000313" key="6">
    <source>
        <dbReference type="EMBL" id="TXG65760.1"/>
    </source>
</evidence>
<proteinExistence type="inferred from homology"/>
<evidence type="ECO:0000313" key="7">
    <source>
        <dbReference type="Proteomes" id="UP000323000"/>
    </source>
</evidence>
<comment type="caution">
    <text evidence="6">The sequence shown here is derived from an EMBL/GenBank/DDBJ whole genome shotgun (WGS) entry which is preliminary data.</text>
</comment>
<dbReference type="EC" id="2.4.1.-" evidence="5"/>
<dbReference type="EMBL" id="VAHF01000003">
    <property type="protein sequence ID" value="TXG65760.1"/>
    <property type="molecule type" value="Genomic_DNA"/>
</dbReference>
<dbReference type="SUPFAM" id="SSF53756">
    <property type="entry name" value="UDP-Glycosyltransferase/glycogen phosphorylase"/>
    <property type="match status" value="1"/>
</dbReference>
<accession>A0A5C7I8Q4</accession>
<evidence type="ECO:0000256" key="3">
    <source>
        <dbReference type="ARBA" id="ARBA00022679"/>
    </source>
</evidence>
<evidence type="ECO:0000256" key="2">
    <source>
        <dbReference type="ARBA" id="ARBA00022676"/>
    </source>
</evidence>
<dbReference type="AlphaFoldDB" id="A0A5C7I8Q4"/>
<evidence type="ECO:0000256" key="4">
    <source>
        <dbReference type="RuleBase" id="RU003718"/>
    </source>
</evidence>
<evidence type="ECO:0000256" key="5">
    <source>
        <dbReference type="RuleBase" id="RU362057"/>
    </source>
</evidence>
<dbReference type="InterPro" id="IPR035595">
    <property type="entry name" value="UDP_glycos_trans_CS"/>
</dbReference>
<dbReference type="Pfam" id="PF00201">
    <property type="entry name" value="UDPGT"/>
    <property type="match status" value="1"/>
</dbReference>
<gene>
    <name evidence="6" type="ORF">EZV62_007035</name>
</gene>
<dbReference type="PANTHER" id="PTHR11926">
    <property type="entry name" value="GLUCOSYL/GLUCURONOSYL TRANSFERASES"/>
    <property type="match status" value="1"/>
</dbReference>
<dbReference type="InterPro" id="IPR002213">
    <property type="entry name" value="UDP_glucos_trans"/>
</dbReference>
<dbReference type="FunFam" id="3.40.50.2000:FF:000061">
    <property type="entry name" value="UDP-glycosyltransferase 83A1"/>
    <property type="match status" value="1"/>
</dbReference>
<dbReference type="CDD" id="cd03784">
    <property type="entry name" value="GT1_Gtf-like"/>
    <property type="match status" value="1"/>
</dbReference>
<keyword evidence="7" id="KW-1185">Reference proteome</keyword>
<dbReference type="PANTHER" id="PTHR11926:SF1412">
    <property type="entry name" value="UDP-GLYCOSYLTRANSFERASE 83A1-LIKE"/>
    <property type="match status" value="1"/>
</dbReference>
<protein>
    <recommendedName>
        <fullName evidence="5">Glycosyltransferase</fullName>
        <ecNumber evidence="5">2.4.1.-</ecNumber>
    </recommendedName>
</protein>
<dbReference type="Proteomes" id="UP000323000">
    <property type="component" value="Chromosome 3"/>
</dbReference>
<keyword evidence="2 4" id="KW-0328">Glycosyltransferase</keyword>
<dbReference type="PROSITE" id="PS00375">
    <property type="entry name" value="UDPGT"/>
    <property type="match status" value="1"/>
</dbReference>
<sequence length="436" mass="48681">MGKAHVLAICVPAQGHVIPLMEFSVSLAKHGIKITFVNSESAHKLVVNASSDTKDDDIALVSIPDGDQPEILKQVIENINATDGDNKITCVLADPGLSWAMEVADEMKIRRAILSPFAATLLVLKSSIPKLIQDGIIGEDGTPTKKKTVLLSPTIPAIETSHFSWICYSNSELLKFWLFEYALRCNKSMKLADKILCNSNYDLEPAAFEMNPKILPIGPLLTSNQQTGNFWAEDSSCLKWLDQQATKSVIYVAFGSATTFDQDQFQEFAMALELCNRPFIWVVRPGFVEKQSEAYPEGFEERVGGRGLVISWAPQQKVLEHSSIACFLTHCGWNSTMESLINGVPLLCWPFISEQVHNHNYICNVWMVGLGFNRDGVGGLNIARQEIQNKLEELLGNEKYRENALDLKEKLRNSIKQGGCSYSNFISFVEWLKEEE</sequence>
<reference evidence="7" key="1">
    <citation type="journal article" date="2019" name="Gigascience">
        <title>De novo genome assembly of the endangered Acer yangbiense, a plant species with extremely small populations endemic to Yunnan Province, China.</title>
        <authorList>
            <person name="Yang J."/>
            <person name="Wariss H.M."/>
            <person name="Tao L."/>
            <person name="Zhang R."/>
            <person name="Yun Q."/>
            <person name="Hollingsworth P."/>
            <person name="Dao Z."/>
            <person name="Luo G."/>
            <person name="Guo H."/>
            <person name="Ma Y."/>
            <person name="Sun W."/>
        </authorList>
    </citation>
    <scope>NUCLEOTIDE SEQUENCE [LARGE SCALE GENOMIC DNA]</scope>
    <source>
        <strain evidence="7">cv. Malutang</strain>
    </source>
</reference>
<dbReference type="GO" id="GO:0080043">
    <property type="term" value="F:quercetin 3-O-glucosyltransferase activity"/>
    <property type="evidence" value="ECO:0007669"/>
    <property type="project" value="TreeGrafter"/>
</dbReference>
<dbReference type="Gene3D" id="3.40.50.2000">
    <property type="entry name" value="Glycogen Phosphorylase B"/>
    <property type="match status" value="2"/>
</dbReference>